<comment type="caution">
    <text evidence="2">The sequence shown here is derived from an EMBL/GenBank/DDBJ whole genome shotgun (WGS) entry which is preliminary data.</text>
</comment>
<dbReference type="EMBL" id="CAJJDO010000017">
    <property type="protein sequence ID" value="CAD8147724.1"/>
    <property type="molecule type" value="Genomic_DNA"/>
</dbReference>
<dbReference type="CDD" id="cd00170">
    <property type="entry name" value="SEC14"/>
    <property type="match status" value="1"/>
</dbReference>
<protein>
    <recommendedName>
        <fullName evidence="1">CRAL-TRIO domain-containing protein</fullName>
    </recommendedName>
</protein>
<gene>
    <name evidence="2" type="ORF">PPENT_87.1.T0170107</name>
</gene>
<accession>A0A8S1T989</accession>
<dbReference type="Pfam" id="PF00650">
    <property type="entry name" value="CRAL_TRIO"/>
    <property type="match status" value="1"/>
</dbReference>
<keyword evidence="3" id="KW-1185">Reference proteome</keyword>
<proteinExistence type="predicted"/>
<feature type="domain" description="CRAL-TRIO" evidence="1">
    <location>
        <begin position="120"/>
        <end position="269"/>
    </location>
</feature>
<organism evidence="2 3">
    <name type="scientific">Paramecium pentaurelia</name>
    <dbReference type="NCBI Taxonomy" id="43138"/>
    <lineage>
        <taxon>Eukaryota</taxon>
        <taxon>Sar</taxon>
        <taxon>Alveolata</taxon>
        <taxon>Ciliophora</taxon>
        <taxon>Intramacronucleata</taxon>
        <taxon>Oligohymenophorea</taxon>
        <taxon>Peniculida</taxon>
        <taxon>Parameciidae</taxon>
        <taxon>Paramecium</taxon>
    </lineage>
</organism>
<dbReference type="PANTHER" id="PTHR46818">
    <property type="entry name" value="DOMAIN-CONTAINING PROTEIN, PUTATIVE-RELATED"/>
    <property type="match status" value="1"/>
</dbReference>
<name>A0A8S1T989_9CILI</name>
<dbReference type="PROSITE" id="PS50191">
    <property type="entry name" value="CRAL_TRIO"/>
    <property type="match status" value="1"/>
</dbReference>
<evidence type="ECO:0000259" key="1">
    <source>
        <dbReference type="PROSITE" id="PS50191"/>
    </source>
</evidence>
<dbReference type="InterPro" id="IPR001251">
    <property type="entry name" value="CRAL-TRIO_dom"/>
</dbReference>
<dbReference type="OrthoDB" id="7777654at2759"/>
<dbReference type="AlphaFoldDB" id="A0A8S1T989"/>
<dbReference type="Proteomes" id="UP000689195">
    <property type="component" value="Unassembled WGS sequence"/>
</dbReference>
<reference evidence="2" key="1">
    <citation type="submission" date="2021-01" db="EMBL/GenBank/DDBJ databases">
        <authorList>
            <consortium name="Genoscope - CEA"/>
            <person name="William W."/>
        </authorList>
    </citation>
    <scope>NUCLEOTIDE SEQUENCE</scope>
</reference>
<sequence length="477" mass="56545">MIDYSYLAPPQEANNIVHSNDYIKHQEQEQGVRKIYETVVYDKFEMEKVKELKEEIKQQKILLNSDWKESDYLRMCYAGRFDKKEVIKKLLQHIAWRRTKIHHEINSNSEQFFKEGICYLLGRDKQFRPIIILNAHLIDQKKHDKEQIFKALSFLLGIVKKYMLIPGKVENWIFLLETNNIGCQGLQQKILEVLIDDLSTNFSGYLERMFVLNPSSGINFLWKQIKTFLNPETINKISFLQQKEFKQLQEFIEPNQLEQKFGGSQLNLKKFWPPYNLDLQDGYTKNNNGGNQKLDLRFQNIEEEEENDPYDQVDFNLNIFMKQQQQIYYVVSNKTQQDIKQDNKDEQELVQNSQEQLKKEDPQLESQQNNQKIILDEPEQPELQQQIIHKEEEKKQNILQTNQIKESTEQVILTERQKNCQQLVNDTEQNKLLTHDEQGFNSSGNKLNEESHAENMIIQQVDPVNNNKGCCSNCEIF</sequence>
<evidence type="ECO:0000313" key="3">
    <source>
        <dbReference type="Proteomes" id="UP000689195"/>
    </source>
</evidence>
<dbReference type="PANTHER" id="PTHR46818:SF1">
    <property type="entry name" value="CHROMOSOME UNDETERMINED SCAFFOLD_125, WHOLE GENOME SHOTGUN SEQUENCE"/>
    <property type="match status" value="1"/>
</dbReference>
<dbReference type="SMART" id="SM00516">
    <property type="entry name" value="SEC14"/>
    <property type="match status" value="1"/>
</dbReference>
<evidence type="ECO:0000313" key="2">
    <source>
        <dbReference type="EMBL" id="CAD8147724.1"/>
    </source>
</evidence>